<evidence type="ECO:0000313" key="3">
    <source>
        <dbReference type="Proteomes" id="UP000298030"/>
    </source>
</evidence>
<reference evidence="2 3" key="1">
    <citation type="journal article" date="2019" name="Nat. Ecol. Evol.">
        <title>Megaphylogeny resolves global patterns of mushroom evolution.</title>
        <authorList>
            <person name="Varga T."/>
            <person name="Krizsan K."/>
            <person name="Foldi C."/>
            <person name="Dima B."/>
            <person name="Sanchez-Garcia M."/>
            <person name="Sanchez-Ramirez S."/>
            <person name="Szollosi G.J."/>
            <person name="Szarkandi J.G."/>
            <person name="Papp V."/>
            <person name="Albert L."/>
            <person name="Andreopoulos W."/>
            <person name="Angelini C."/>
            <person name="Antonin V."/>
            <person name="Barry K.W."/>
            <person name="Bougher N.L."/>
            <person name="Buchanan P."/>
            <person name="Buyck B."/>
            <person name="Bense V."/>
            <person name="Catcheside P."/>
            <person name="Chovatia M."/>
            <person name="Cooper J."/>
            <person name="Damon W."/>
            <person name="Desjardin D."/>
            <person name="Finy P."/>
            <person name="Geml J."/>
            <person name="Haridas S."/>
            <person name="Hughes K."/>
            <person name="Justo A."/>
            <person name="Karasinski D."/>
            <person name="Kautmanova I."/>
            <person name="Kiss B."/>
            <person name="Kocsube S."/>
            <person name="Kotiranta H."/>
            <person name="LaButti K.M."/>
            <person name="Lechner B.E."/>
            <person name="Liimatainen K."/>
            <person name="Lipzen A."/>
            <person name="Lukacs Z."/>
            <person name="Mihaltcheva S."/>
            <person name="Morgado L.N."/>
            <person name="Niskanen T."/>
            <person name="Noordeloos M.E."/>
            <person name="Ohm R.A."/>
            <person name="Ortiz-Santana B."/>
            <person name="Ovrebo C."/>
            <person name="Racz N."/>
            <person name="Riley R."/>
            <person name="Savchenko A."/>
            <person name="Shiryaev A."/>
            <person name="Soop K."/>
            <person name="Spirin V."/>
            <person name="Szebenyi C."/>
            <person name="Tomsovsky M."/>
            <person name="Tulloss R.E."/>
            <person name="Uehling J."/>
            <person name="Grigoriev I.V."/>
            <person name="Vagvolgyi C."/>
            <person name="Papp T."/>
            <person name="Martin F.M."/>
            <person name="Miettinen O."/>
            <person name="Hibbett D.S."/>
            <person name="Nagy L.G."/>
        </authorList>
    </citation>
    <scope>NUCLEOTIDE SEQUENCE [LARGE SCALE GENOMIC DNA]</scope>
    <source>
        <strain evidence="2 3">FP101781</strain>
    </source>
</reference>
<evidence type="ECO:0000313" key="2">
    <source>
        <dbReference type="EMBL" id="TEB24751.1"/>
    </source>
</evidence>
<dbReference type="AlphaFoldDB" id="A0A4Y7SSR4"/>
<dbReference type="Proteomes" id="UP000298030">
    <property type="component" value="Unassembled WGS sequence"/>
</dbReference>
<protein>
    <submittedName>
        <fullName evidence="2">Uncharacterized protein</fullName>
    </submittedName>
</protein>
<keyword evidence="3" id="KW-1185">Reference proteome</keyword>
<evidence type="ECO:0000256" key="1">
    <source>
        <dbReference type="SAM" id="MobiDB-lite"/>
    </source>
</evidence>
<feature type="region of interest" description="Disordered" evidence="1">
    <location>
        <begin position="203"/>
        <end position="223"/>
    </location>
</feature>
<gene>
    <name evidence="2" type="ORF">FA13DRAFT_1714405</name>
</gene>
<proteinExistence type="predicted"/>
<comment type="caution">
    <text evidence="2">The sequence shown here is derived from an EMBL/GenBank/DDBJ whole genome shotgun (WGS) entry which is preliminary data.</text>
</comment>
<accession>A0A4Y7SSR4</accession>
<name>A0A4Y7SSR4_COPMI</name>
<organism evidence="2 3">
    <name type="scientific">Coprinellus micaceus</name>
    <name type="common">Glistening ink-cap mushroom</name>
    <name type="synonym">Coprinus micaceus</name>
    <dbReference type="NCBI Taxonomy" id="71717"/>
    <lineage>
        <taxon>Eukaryota</taxon>
        <taxon>Fungi</taxon>
        <taxon>Dikarya</taxon>
        <taxon>Basidiomycota</taxon>
        <taxon>Agaricomycotina</taxon>
        <taxon>Agaricomycetes</taxon>
        <taxon>Agaricomycetidae</taxon>
        <taxon>Agaricales</taxon>
        <taxon>Agaricineae</taxon>
        <taxon>Psathyrellaceae</taxon>
        <taxon>Coprinellus</taxon>
    </lineage>
</organism>
<dbReference type="EMBL" id="QPFP01000063">
    <property type="protein sequence ID" value="TEB24751.1"/>
    <property type="molecule type" value="Genomic_DNA"/>
</dbReference>
<sequence>MSGLTTGAVNSGDSTWAQPKPFTADRGFFNAIGTESTPGMSGTYASNAKEGFVSASSFEATVGTGWGSKIDREISSTGERLHMPLAGNEHAVAEALGSPSMSARSTESVSRIATVLEDLNARLVQQAVDNLKQALIITGLYSRMSSALACGIGWIGERLKVETGLRQEFDLEKRVGAEVVLILVILARRWFLGQLTHPPWKTTTCKHRSPGPQTPFRHEPAHPRHGPACPRSLPFLYWARVFLIEPLIPTSRPYDWIVYSFDSWAQHSFNFLLSTMTPPVMFQLQAPLVAALVASPSFTALPPTSAWKKPFHYLVLTIDTISVPCLAGLSTTVDFIESVASSLMGDSLDGGGSSSYRLRRLPTGTLHGARLGSDVEGSEQWRQASNHRCHDERKVWTRNDEGDTRHWSYPRRLCVAEFTVGIYLNGPADVRCINTVIASVLPKLQQRSDWDPLLYQHHRWEWYWCASALLVNCNHFNPHVDLKELENATCPVQSSPEVVAERSDALLVMCAMGVAAAIQTRTIISTDFLMAKVGCDVLESAQSMYRGFGVHFLEVDCLYAEPKVLPIRAFANTRAEADRMAATVFSICSSLPALHARLEKSKRKSTLAPPPFLVSVWSPKSLQTTAHLALNDLKKPEPPMPEIAGSSRVGLRSPLHPHRRLMRFGYTVEPLEAYSRGLQRMFGGRIAFGVNTFAKVSCTMPPFLHRVWKHKLSPTPSLTFGLNPSRQSFLAIPDWQVALSKLKD</sequence>